<name>A0A0D8Y8D0_DICVI</name>
<evidence type="ECO:0000313" key="3">
    <source>
        <dbReference type="Proteomes" id="UP000053766"/>
    </source>
</evidence>
<reference evidence="2 3" key="1">
    <citation type="submission" date="2013-11" db="EMBL/GenBank/DDBJ databases">
        <title>Draft genome of the bovine lungworm Dictyocaulus viviparus.</title>
        <authorList>
            <person name="Mitreva M."/>
        </authorList>
    </citation>
    <scope>NUCLEOTIDE SEQUENCE [LARGE SCALE GENOMIC DNA]</scope>
    <source>
        <strain evidence="2 3">HannoverDv2000</strain>
    </source>
</reference>
<feature type="region of interest" description="Disordered" evidence="1">
    <location>
        <begin position="18"/>
        <end position="55"/>
    </location>
</feature>
<dbReference type="Proteomes" id="UP000053766">
    <property type="component" value="Unassembled WGS sequence"/>
</dbReference>
<protein>
    <submittedName>
        <fullName evidence="2">Uncharacterized protein</fullName>
    </submittedName>
</protein>
<organism evidence="2 3">
    <name type="scientific">Dictyocaulus viviparus</name>
    <name type="common">Bovine lungworm</name>
    <dbReference type="NCBI Taxonomy" id="29172"/>
    <lineage>
        <taxon>Eukaryota</taxon>
        <taxon>Metazoa</taxon>
        <taxon>Ecdysozoa</taxon>
        <taxon>Nematoda</taxon>
        <taxon>Chromadorea</taxon>
        <taxon>Rhabditida</taxon>
        <taxon>Rhabditina</taxon>
        <taxon>Rhabditomorpha</taxon>
        <taxon>Strongyloidea</taxon>
        <taxon>Metastrongylidae</taxon>
        <taxon>Dictyocaulus</taxon>
    </lineage>
</organism>
<evidence type="ECO:0000256" key="1">
    <source>
        <dbReference type="SAM" id="MobiDB-lite"/>
    </source>
</evidence>
<evidence type="ECO:0000313" key="2">
    <source>
        <dbReference type="EMBL" id="KJH50831.1"/>
    </source>
</evidence>
<proteinExistence type="predicted"/>
<keyword evidence="3" id="KW-1185">Reference proteome</keyword>
<dbReference type="OrthoDB" id="5874659at2759"/>
<sequence length="528" mass="60263">MSASKNLCGSNEIVTVSDSQADISKNESSQLNDDIQSGARNEEKEADKVEVISNNEKKSELTDSIVLDRTVDGLTRLSLNRSELCDSLSSSIMQLMEVTSPQRRRSSPFPINRYELNESLLEDSESSMPKSPRTHQERFMTRMPNSTSPRLRLDNEFDDITQTIAKETMRVMTDAVISDVDREIAELELRRSVSTFDEKDASFDPPSALDDSYEDLFTIKKPPSLFEKYPCTSEAEVAASTERVCDNLLPSDKTPNRSIDYVEEVNSPEWMKKKCSCYAKEIWRLINLKGYIRPIFDEFISPPVLEDDLYPLNEGEQLIVKNKSMLIWSSVIELAAMLWPESLQNRNLICSKWWPIPECEAEFSRMAQRYMFEQFSDLPPSHRYKRLSRPWACENPETYLDDVVARYLYSDAGKQANFTRKVRKEYSKICEELIEEVGDRFISSEVQQMQNSYVVNDDGSEGSAILGRRSNESFDNCSGKNGRPSLTRFSIDSVRSAERCSSIGATSVLPLRIVSEECKILSSNDELE</sequence>
<gene>
    <name evidence="2" type="ORF">DICVIV_02981</name>
</gene>
<accession>A0A0D8Y8D0</accession>
<reference evidence="3" key="2">
    <citation type="journal article" date="2016" name="Sci. Rep.">
        <title>Dictyocaulus viviparus genome, variome and transcriptome elucidate lungworm biology and support future intervention.</title>
        <authorList>
            <person name="McNulty S.N."/>
            <person name="Strube C."/>
            <person name="Rosa B.A."/>
            <person name="Martin J.C."/>
            <person name="Tyagi R."/>
            <person name="Choi Y.J."/>
            <person name="Wang Q."/>
            <person name="Hallsworth Pepin K."/>
            <person name="Zhang X."/>
            <person name="Ozersky P."/>
            <person name="Wilson R.K."/>
            <person name="Sternberg P.W."/>
            <person name="Gasser R.B."/>
            <person name="Mitreva M."/>
        </authorList>
    </citation>
    <scope>NUCLEOTIDE SEQUENCE [LARGE SCALE GENOMIC DNA]</scope>
    <source>
        <strain evidence="3">HannoverDv2000</strain>
    </source>
</reference>
<dbReference type="AlphaFoldDB" id="A0A0D8Y8D0"/>
<feature type="compositionally biased region" description="Polar residues" evidence="1">
    <location>
        <begin position="18"/>
        <end position="39"/>
    </location>
</feature>
<feature type="compositionally biased region" description="Basic and acidic residues" evidence="1">
    <location>
        <begin position="40"/>
        <end position="55"/>
    </location>
</feature>
<dbReference type="EMBL" id="KN716196">
    <property type="protein sequence ID" value="KJH50831.1"/>
    <property type="molecule type" value="Genomic_DNA"/>
</dbReference>
<feature type="region of interest" description="Disordered" evidence="1">
    <location>
        <begin position="121"/>
        <end position="149"/>
    </location>
</feature>